<feature type="region of interest" description="Disordered" evidence="1">
    <location>
        <begin position="1"/>
        <end position="28"/>
    </location>
</feature>
<name>A0AA40BUD9_9PEZI</name>
<evidence type="ECO:0000313" key="3">
    <source>
        <dbReference type="Proteomes" id="UP001175000"/>
    </source>
</evidence>
<organism evidence="2 3">
    <name type="scientific">Immersiella caudata</name>
    <dbReference type="NCBI Taxonomy" id="314043"/>
    <lineage>
        <taxon>Eukaryota</taxon>
        <taxon>Fungi</taxon>
        <taxon>Dikarya</taxon>
        <taxon>Ascomycota</taxon>
        <taxon>Pezizomycotina</taxon>
        <taxon>Sordariomycetes</taxon>
        <taxon>Sordariomycetidae</taxon>
        <taxon>Sordariales</taxon>
        <taxon>Lasiosphaeriaceae</taxon>
        <taxon>Immersiella</taxon>
    </lineage>
</organism>
<feature type="compositionally biased region" description="Basic and acidic residues" evidence="1">
    <location>
        <begin position="290"/>
        <end position="303"/>
    </location>
</feature>
<reference evidence="2" key="1">
    <citation type="submission" date="2023-06" db="EMBL/GenBank/DDBJ databases">
        <title>Genome-scale phylogeny and comparative genomics of the fungal order Sordariales.</title>
        <authorList>
            <consortium name="Lawrence Berkeley National Laboratory"/>
            <person name="Hensen N."/>
            <person name="Bonometti L."/>
            <person name="Westerberg I."/>
            <person name="Brannstrom I.O."/>
            <person name="Guillou S."/>
            <person name="Cros-Aarteil S."/>
            <person name="Calhoun S."/>
            <person name="Haridas S."/>
            <person name="Kuo A."/>
            <person name="Mondo S."/>
            <person name="Pangilinan J."/>
            <person name="Riley R."/>
            <person name="Labutti K."/>
            <person name="Andreopoulos B."/>
            <person name="Lipzen A."/>
            <person name="Chen C."/>
            <person name="Yanf M."/>
            <person name="Daum C."/>
            <person name="Ng V."/>
            <person name="Clum A."/>
            <person name="Steindorff A."/>
            <person name="Ohm R."/>
            <person name="Martin F."/>
            <person name="Silar P."/>
            <person name="Natvig D."/>
            <person name="Lalanne C."/>
            <person name="Gautier V."/>
            <person name="Ament-Velasquez S.L."/>
            <person name="Kruys A."/>
            <person name="Hutchinson M.I."/>
            <person name="Powell A.J."/>
            <person name="Barry K."/>
            <person name="Miller A.N."/>
            <person name="Grigoriev I.V."/>
            <person name="Debuchy R."/>
            <person name="Gladieux P."/>
            <person name="Thoren M.H."/>
            <person name="Johannesson H."/>
        </authorList>
    </citation>
    <scope>NUCLEOTIDE SEQUENCE</scope>
    <source>
        <strain evidence="2">CBS 606.72</strain>
    </source>
</reference>
<gene>
    <name evidence="2" type="ORF">B0T14DRAFT_569976</name>
</gene>
<protein>
    <submittedName>
        <fullName evidence="2">Uncharacterized protein</fullName>
    </submittedName>
</protein>
<dbReference type="Proteomes" id="UP001175000">
    <property type="component" value="Unassembled WGS sequence"/>
</dbReference>
<feature type="region of interest" description="Disordered" evidence="1">
    <location>
        <begin position="260"/>
        <end position="303"/>
    </location>
</feature>
<dbReference type="EMBL" id="JAULSU010000006">
    <property type="protein sequence ID" value="KAK0613987.1"/>
    <property type="molecule type" value="Genomic_DNA"/>
</dbReference>
<sequence length="369" mass="41079">MARFGTQQDDWQMTENSDSDTDAPVQATSRNAAARAAIDQTLREYNARLADATAEQDAIPRELYDKAQNCQDQLTDNERQLLLSRGDAVGRALGQPDMVGPNDVHEVMHWPPPDIARANIQRATSGQMTTTMELYEKAKRAIDNNHSIGARMNDEELRLLAQGFHAVDDLDFTSGVRMASLSKPGGSQAIALVAERMGYDLSVFHAAAMCYAQRVAPKMPLPRSSMITSSQSPASMSSVAFRSKSFVDAEKLTVGGQISFSIPLRGNQHPPSGHQSGEEEDHAMTSVSPRSEEQTDDSPERPDVITSLQLFRKDLGKEVDFEDALQQWDTLDSERQAEYETRARVANNAAQTAFQQERVEWLERMRNRY</sequence>
<dbReference type="AlphaFoldDB" id="A0AA40BUD9"/>
<comment type="caution">
    <text evidence="2">The sequence shown here is derived from an EMBL/GenBank/DDBJ whole genome shotgun (WGS) entry which is preliminary data.</text>
</comment>
<evidence type="ECO:0000256" key="1">
    <source>
        <dbReference type="SAM" id="MobiDB-lite"/>
    </source>
</evidence>
<accession>A0AA40BUD9</accession>
<proteinExistence type="predicted"/>
<keyword evidence="3" id="KW-1185">Reference proteome</keyword>
<evidence type="ECO:0000313" key="2">
    <source>
        <dbReference type="EMBL" id="KAK0613987.1"/>
    </source>
</evidence>
<feature type="compositionally biased region" description="Polar residues" evidence="1">
    <location>
        <begin position="1"/>
        <end position="16"/>
    </location>
</feature>